<evidence type="ECO:0000256" key="1">
    <source>
        <dbReference type="ARBA" id="ARBA00022837"/>
    </source>
</evidence>
<feature type="domain" description="EF-hand" evidence="2">
    <location>
        <begin position="92"/>
        <end position="127"/>
    </location>
</feature>
<dbReference type="InterPro" id="IPR011992">
    <property type="entry name" value="EF-hand-dom_pair"/>
</dbReference>
<dbReference type="InterPro" id="IPR052591">
    <property type="entry name" value="CML21-like"/>
</dbReference>
<dbReference type="GO" id="GO:0005509">
    <property type="term" value="F:calcium ion binding"/>
    <property type="evidence" value="ECO:0007669"/>
    <property type="project" value="InterPro"/>
</dbReference>
<accession>A0A8B8JUH6</accession>
<dbReference type="InterPro" id="IPR002048">
    <property type="entry name" value="EF_hand_dom"/>
</dbReference>
<dbReference type="OrthoDB" id="26525at2759"/>
<dbReference type="AlphaFoldDB" id="A0A8B8JUH6"/>
<dbReference type="PROSITE" id="PS50222">
    <property type="entry name" value="EF_HAND_2"/>
    <property type="match status" value="2"/>
</dbReference>
<reference evidence="4" key="2">
    <citation type="submission" date="2025-08" db="UniProtKB">
        <authorList>
            <consortium name="RefSeq"/>
        </authorList>
    </citation>
    <scope>IDENTIFICATION</scope>
    <source>
        <tissue evidence="4">Young leaves</tissue>
    </source>
</reference>
<dbReference type="Pfam" id="PF13202">
    <property type="entry name" value="EF-hand_5"/>
    <property type="match status" value="1"/>
</dbReference>
<dbReference type="PROSITE" id="PS00018">
    <property type="entry name" value="EF_HAND_1"/>
    <property type="match status" value="2"/>
</dbReference>
<keyword evidence="1" id="KW-0106">Calcium</keyword>
<dbReference type="Proteomes" id="UP000694853">
    <property type="component" value="Unplaced"/>
</dbReference>
<dbReference type="KEGG" id="aprc:113849447"/>
<evidence type="ECO:0000313" key="3">
    <source>
        <dbReference type="Proteomes" id="UP000694853"/>
    </source>
</evidence>
<gene>
    <name evidence="4" type="primary">LOC113849447</name>
</gene>
<dbReference type="GeneID" id="113849447"/>
<evidence type="ECO:0000313" key="4">
    <source>
        <dbReference type="RefSeq" id="XP_027335162.1"/>
    </source>
</evidence>
<dbReference type="PANTHER" id="PTHR23064">
    <property type="entry name" value="TROPONIN"/>
    <property type="match status" value="1"/>
</dbReference>
<keyword evidence="3" id="KW-1185">Reference proteome</keyword>
<feature type="domain" description="EF-hand" evidence="2">
    <location>
        <begin position="56"/>
        <end position="91"/>
    </location>
</feature>
<reference evidence="3" key="1">
    <citation type="journal article" date="2019" name="Toxins">
        <title>Detection of Abrin-Like and Prepropulchellin-Like Toxin Genes and Transcripts Using Whole Genome Sequencing and Full-Length Transcript Sequencing of Abrus precatorius.</title>
        <authorList>
            <person name="Hovde B.T."/>
            <person name="Daligault H.E."/>
            <person name="Hanschen E.R."/>
            <person name="Kunde Y.A."/>
            <person name="Johnson M.B."/>
            <person name="Starkenburg S.R."/>
            <person name="Johnson S.L."/>
        </authorList>
    </citation>
    <scope>NUCLEOTIDE SEQUENCE [LARGE SCALE GENOMIC DNA]</scope>
</reference>
<dbReference type="CDD" id="cd00051">
    <property type="entry name" value="EFh"/>
    <property type="match status" value="1"/>
</dbReference>
<name>A0A8B8JUH6_ABRPR</name>
<dbReference type="SUPFAM" id="SSF47473">
    <property type="entry name" value="EF-hand"/>
    <property type="match status" value="1"/>
</dbReference>
<sequence length="223" mass="26078">MGGMFSCFNKKKKPSKKKSLEEKLERKIAEIKRYKFGERRMKSIDNIFMMFPTFEEKLKSLRVMFEKYDVNSNGSIEPNELKRLLEHLQLHLPEDESQNIFKYCDIDGSKGIQFNEFIVLLCLVHLLTEPSSSDNPSKAELAQIGEIFDTIVEVFLFFDHNSDGKINHEDMALTLNETTPRERSPSHITRKRLEDIDWDKNGQATFRGFLFGFIKWIGIDVDE</sequence>
<dbReference type="Gene3D" id="1.10.238.10">
    <property type="entry name" value="EF-hand"/>
    <property type="match status" value="2"/>
</dbReference>
<dbReference type="InterPro" id="IPR018247">
    <property type="entry name" value="EF_Hand_1_Ca_BS"/>
</dbReference>
<dbReference type="Pfam" id="PF13499">
    <property type="entry name" value="EF-hand_7"/>
    <property type="match status" value="1"/>
</dbReference>
<dbReference type="SMART" id="SM00054">
    <property type="entry name" value="EFh"/>
    <property type="match status" value="3"/>
</dbReference>
<protein>
    <submittedName>
        <fullName evidence="4">Probable calcium-binding protein CML22</fullName>
    </submittedName>
</protein>
<evidence type="ECO:0000259" key="2">
    <source>
        <dbReference type="PROSITE" id="PS50222"/>
    </source>
</evidence>
<proteinExistence type="predicted"/>
<organism evidence="3 4">
    <name type="scientific">Abrus precatorius</name>
    <name type="common">Indian licorice</name>
    <name type="synonym">Glycine abrus</name>
    <dbReference type="NCBI Taxonomy" id="3816"/>
    <lineage>
        <taxon>Eukaryota</taxon>
        <taxon>Viridiplantae</taxon>
        <taxon>Streptophyta</taxon>
        <taxon>Embryophyta</taxon>
        <taxon>Tracheophyta</taxon>
        <taxon>Spermatophyta</taxon>
        <taxon>Magnoliopsida</taxon>
        <taxon>eudicotyledons</taxon>
        <taxon>Gunneridae</taxon>
        <taxon>Pentapetalae</taxon>
        <taxon>rosids</taxon>
        <taxon>fabids</taxon>
        <taxon>Fabales</taxon>
        <taxon>Fabaceae</taxon>
        <taxon>Papilionoideae</taxon>
        <taxon>50 kb inversion clade</taxon>
        <taxon>NPAAA clade</taxon>
        <taxon>indigoferoid/millettioid clade</taxon>
        <taxon>Abreae</taxon>
        <taxon>Abrus</taxon>
    </lineage>
</organism>
<dbReference type="RefSeq" id="XP_027335162.1">
    <property type="nucleotide sequence ID" value="XM_027479361.1"/>
</dbReference>